<reference evidence="2" key="1">
    <citation type="journal article" date="2019" name="Int. J. Syst. Evol. Microbiol.">
        <title>The Global Catalogue of Microorganisms (GCM) 10K type strain sequencing project: providing services to taxonomists for standard genome sequencing and annotation.</title>
        <authorList>
            <consortium name="The Broad Institute Genomics Platform"/>
            <consortium name="The Broad Institute Genome Sequencing Center for Infectious Disease"/>
            <person name="Wu L."/>
            <person name="Ma J."/>
        </authorList>
    </citation>
    <scope>NUCLEOTIDE SEQUENCE [LARGE SCALE GENOMIC DNA]</scope>
    <source>
        <strain evidence="2">CCUG 63418</strain>
    </source>
</reference>
<gene>
    <name evidence="1" type="ORF">ACFQZS_09400</name>
</gene>
<dbReference type="Proteomes" id="UP001596958">
    <property type="component" value="Unassembled WGS sequence"/>
</dbReference>
<accession>A0ABW2YXJ9</accession>
<proteinExistence type="predicted"/>
<dbReference type="RefSeq" id="WP_377099542.1">
    <property type="nucleotide sequence ID" value="NZ_JBHTHU010000005.1"/>
</dbReference>
<keyword evidence="2" id="KW-1185">Reference proteome</keyword>
<dbReference type="Gene3D" id="3.40.50.20">
    <property type="match status" value="1"/>
</dbReference>
<dbReference type="EMBL" id="JBHTHU010000005">
    <property type="protein sequence ID" value="MFD0750355.1"/>
    <property type="molecule type" value="Genomic_DNA"/>
</dbReference>
<sequence length="105" mass="11681">MANILITEALSAKAHKIKSEYAANGVPIIMGDFNDVPVVMLKSGAIKNLPRPDSVAYPHQILTFCLDNNVNTVFVLNEHEINALEPALQLFFEYDIDIQLVKNDL</sequence>
<comment type="caution">
    <text evidence="1">The sequence shown here is derived from an EMBL/GenBank/DDBJ whole genome shotgun (WGS) entry which is preliminary data.</text>
</comment>
<organism evidence="1 2">
    <name type="scientific">Mucilaginibacter calamicampi</name>
    <dbReference type="NCBI Taxonomy" id="1302352"/>
    <lineage>
        <taxon>Bacteria</taxon>
        <taxon>Pseudomonadati</taxon>
        <taxon>Bacteroidota</taxon>
        <taxon>Sphingobacteriia</taxon>
        <taxon>Sphingobacteriales</taxon>
        <taxon>Sphingobacteriaceae</taxon>
        <taxon>Mucilaginibacter</taxon>
    </lineage>
</organism>
<evidence type="ECO:0000313" key="2">
    <source>
        <dbReference type="Proteomes" id="UP001596958"/>
    </source>
</evidence>
<evidence type="ECO:0000313" key="1">
    <source>
        <dbReference type="EMBL" id="MFD0750355.1"/>
    </source>
</evidence>
<protein>
    <submittedName>
        <fullName evidence="1">Uncharacterized protein</fullName>
    </submittedName>
</protein>
<name>A0ABW2YXJ9_9SPHI</name>